<dbReference type="PROSITE" id="PS51257">
    <property type="entry name" value="PROKAR_LIPOPROTEIN"/>
    <property type="match status" value="1"/>
</dbReference>
<proteinExistence type="predicted"/>
<protein>
    <recommendedName>
        <fullName evidence="4">DUF4398 domain-containing protein</fullName>
    </recommendedName>
</protein>
<comment type="caution">
    <text evidence="2">The sequence shown here is derived from an EMBL/GenBank/DDBJ whole genome shotgun (WGS) entry which is preliminary data.</text>
</comment>
<reference evidence="2 3" key="1">
    <citation type="submission" date="2024-06" db="EMBL/GenBank/DDBJ databases">
        <authorList>
            <person name="Kaempfer P."/>
            <person name="Viver T."/>
        </authorList>
    </citation>
    <scope>NUCLEOTIDE SEQUENCE [LARGE SCALE GENOMIC DNA]</scope>
    <source>
        <strain evidence="2 3">ST-64</strain>
    </source>
</reference>
<evidence type="ECO:0000256" key="1">
    <source>
        <dbReference type="SAM" id="MobiDB-lite"/>
    </source>
</evidence>
<dbReference type="Proteomes" id="UP001629244">
    <property type="component" value="Unassembled WGS sequence"/>
</dbReference>
<sequence>MRTPVLLSIPLALCACSTRGDGYPSLLPRPIEGRSDAEPARPEPVATPDAALDSRIAAQRAEAETVATRFRSLALETESRIAVARGVAVGDERWISAQTALADLDRTRGELVQIVTDLELTASSRIQAGAPAYPALDAAIATLATQATEQAQRIAALERALND</sequence>
<accession>A0ABW8YSU7</accession>
<dbReference type="EMBL" id="JBELQC010000002">
    <property type="protein sequence ID" value="MFL9842235.1"/>
    <property type="molecule type" value="Genomic_DNA"/>
</dbReference>
<evidence type="ECO:0008006" key="4">
    <source>
        <dbReference type="Google" id="ProtNLM"/>
    </source>
</evidence>
<dbReference type="RefSeq" id="WP_408079685.1">
    <property type="nucleotide sequence ID" value="NZ_JBELQC010000002.1"/>
</dbReference>
<keyword evidence="3" id="KW-1185">Reference proteome</keyword>
<evidence type="ECO:0000313" key="2">
    <source>
        <dbReference type="EMBL" id="MFL9842235.1"/>
    </source>
</evidence>
<name>A0ABW8YSU7_9SPHN</name>
<gene>
    <name evidence="2" type="ORF">ABS767_14785</name>
</gene>
<feature type="region of interest" description="Disordered" evidence="1">
    <location>
        <begin position="25"/>
        <end position="47"/>
    </location>
</feature>
<evidence type="ECO:0000313" key="3">
    <source>
        <dbReference type="Proteomes" id="UP001629244"/>
    </source>
</evidence>
<organism evidence="2 3">
    <name type="scientific">Sphingomonas plantiphila</name>
    <dbReference type="NCBI Taxonomy" id="3163295"/>
    <lineage>
        <taxon>Bacteria</taxon>
        <taxon>Pseudomonadati</taxon>
        <taxon>Pseudomonadota</taxon>
        <taxon>Alphaproteobacteria</taxon>
        <taxon>Sphingomonadales</taxon>
        <taxon>Sphingomonadaceae</taxon>
        <taxon>Sphingomonas</taxon>
    </lineage>
</organism>
<feature type="compositionally biased region" description="Basic and acidic residues" evidence="1">
    <location>
        <begin position="31"/>
        <end position="41"/>
    </location>
</feature>